<dbReference type="EMBL" id="FMYP01000112">
    <property type="protein sequence ID" value="SDD24029.1"/>
    <property type="molecule type" value="Genomic_DNA"/>
</dbReference>
<dbReference type="Proteomes" id="UP000199452">
    <property type="component" value="Unassembled WGS sequence"/>
</dbReference>
<dbReference type="STRING" id="1640674.SAMN05216323_11123"/>
<proteinExistence type="predicted"/>
<gene>
    <name evidence="1" type="ORF">SAMN05216323_11123</name>
</gene>
<keyword evidence="2" id="KW-1185">Reference proteome</keyword>
<dbReference type="OrthoDB" id="6225685at2"/>
<evidence type="ECO:0000313" key="1">
    <source>
        <dbReference type="EMBL" id="SDD24029.1"/>
    </source>
</evidence>
<dbReference type="RefSeq" id="WP_092440969.1">
    <property type="nucleotide sequence ID" value="NZ_FMYP01000112.1"/>
</dbReference>
<reference evidence="1 2" key="1">
    <citation type="submission" date="2016-09" db="EMBL/GenBank/DDBJ databases">
        <authorList>
            <person name="Capua I."/>
            <person name="De Benedictis P."/>
            <person name="Joannis T."/>
            <person name="Lombin L.H."/>
            <person name="Cattoli G."/>
        </authorList>
    </citation>
    <scope>NUCLEOTIDE SEQUENCE [LARGE SCALE GENOMIC DNA]</scope>
    <source>
        <strain evidence="1 2">A7P-90m</strain>
    </source>
</reference>
<sequence>MVGNPLSAQDYNGYSYCANNPLKYTDPSGYTYLSVMLERGGVFAYRGSYINGGEGNSGGGGGSSSYGLPCCGDNGSGAGGYYYDYTSGTYRSTSSLGVVSFDEVKINYVSRYGKDWTTGGIQYLRNQQYRRNSGSFALSIMANLGSQLIGAYTGIPNMSRGGQLVGFYHWAPVFESSTFNNGGGGITIPPLGIWVGEGVFKSTESINQTLMAHEYGHWLQFWTTSPEYFYEIIAPASFFFAITGNKAGWCEVNASIRGFQSLDKPIKWDYNNFPLHK</sequence>
<protein>
    <recommendedName>
        <fullName evidence="3">RHS repeat-associated core domain-containing protein</fullName>
    </recommendedName>
</protein>
<accession>A0A1G6T4S3</accession>
<evidence type="ECO:0008006" key="3">
    <source>
        <dbReference type="Google" id="ProtNLM"/>
    </source>
</evidence>
<evidence type="ECO:0000313" key="2">
    <source>
        <dbReference type="Proteomes" id="UP000199452"/>
    </source>
</evidence>
<dbReference type="AlphaFoldDB" id="A0A1G6T4S3"/>
<organism evidence="1 2">
    <name type="scientific">Williamwhitmania taraxaci</name>
    <dbReference type="NCBI Taxonomy" id="1640674"/>
    <lineage>
        <taxon>Bacteria</taxon>
        <taxon>Pseudomonadati</taxon>
        <taxon>Bacteroidota</taxon>
        <taxon>Bacteroidia</taxon>
        <taxon>Bacteroidales</taxon>
        <taxon>Williamwhitmaniaceae</taxon>
        <taxon>Williamwhitmania</taxon>
    </lineage>
</organism>
<name>A0A1G6T4S3_9BACT</name>